<keyword evidence="3" id="KW-0067">ATP-binding</keyword>
<dbReference type="InterPro" id="IPR043129">
    <property type="entry name" value="ATPase_NBD"/>
</dbReference>
<dbReference type="SUPFAM" id="SSF53067">
    <property type="entry name" value="Actin-like ATPase domain"/>
    <property type="match status" value="1"/>
</dbReference>
<dbReference type="InterPro" id="IPR013126">
    <property type="entry name" value="Hsp_70_fam"/>
</dbReference>
<dbReference type="AlphaFoldDB" id="A0A6J4RNP8"/>
<sequence>MAKIGINIATGSLQKEEMIVGIDLGTTNSLVAIIHPESRQPVALKEHNSSSLVPSIVHFDKAGNVTVGE</sequence>
<gene>
    <name evidence="4" type="ORF">AVDCRST_MAG96-834</name>
</gene>
<name>A0A6J4RNP8_9BACT</name>
<keyword evidence="2" id="KW-0547">Nucleotide-binding</keyword>
<evidence type="ECO:0000256" key="2">
    <source>
        <dbReference type="ARBA" id="ARBA00022741"/>
    </source>
</evidence>
<dbReference type="EMBL" id="CADCVN010000311">
    <property type="protein sequence ID" value="CAA9477762.1"/>
    <property type="molecule type" value="Genomic_DNA"/>
</dbReference>
<organism evidence="4">
    <name type="scientific">uncultured Segetibacter sp</name>
    <dbReference type="NCBI Taxonomy" id="481133"/>
    <lineage>
        <taxon>Bacteria</taxon>
        <taxon>Pseudomonadati</taxon>
        <taxon>Bacteroidota</taxon>
        <taxon>Chitinophagia</taxon>
        <taxon>Chitinophagales</taxon>
        <taxon>Chitinophagaceae</taxon>
        <taxon>Segetibacter</taxon>
        <taxon>environmental samples</taxon>
    </lineage>
</organism>
<dbReference type="Gene3D" id="3.30.420.40">
    <property type="match status" value="1"/>
</dbReference>
<dbReference type="GO" id="GO:0005524">
    <property type="term" value="F:ATP binding"/>
    <property type="evidence" value="ECO:0007669"/>
    <property type="project" value="UniProtKB-KW"/>
</dbReference>
<protein>
    <submittedName>
        <fullName evidence="4">Chaperone protein DnaK</fullName>
    </submittedName>
</protein>
<reference evidence="4" key="1">
    <citation type="submission" date="2020-02" db="EMBL/GenBank/DDBJ databases">
        <authorList>
            <person name="Meier V. D."/>
        </authorList>
    </citation>
    <scope>NUCLEOTIDE SEQUENCE</scope>
    <source>
        <strain evidence="4">AVDCRST_MAG96</strain>
    </source>
</reference>
<dbReference type="PROSITE" id="PS00297">
    <property type="entry name" value="HSP70_1"/>
    <property type="match status" value="1"/>
</dbReference>
<dbReference type="Pfam" id="PF00012">
    <property type="entry name" value="HSP70"/>
    <property type="match status" value="1"/>
</dbReference>
<dbReference type="GO" id="GO:0140662">
    <property type="term" value="F:ATP-dependent protein folding chaperone"/>
    <property type="evidence" value="ECO:0007669"/>
    <property type="project" value="InterPro"/>
</dbReference>
<proteinExistence type="inferred from homology"/>
<evidence type="ECO:0000256" key="1">
    <source>
        <dbReference type="ARBA" id="ARBA00007381"/>
    </source>
</evidence>
<evidence type="ECO:0000313" key="4">
    <source>
        <dbReference type="EMBL" id="CAA9477762.1"/>
    </source>
</evidence>
<comment type="similarity">
    <text evidence="1">Belongs to the heat shock protein 70 family.</text>
</comment>
<dbReference type="InterPro" id="IPR018181">
    <property type="entry name" value="Heat_shock_70_CS"/>
</dbReference>
<evidence type="ECO:0000256" key="3">
    <source>
        <dbReference type="ARBA" id="ARBA00022840"/>
    </source>
</evidence>
<accession>A0A6J4RNP8</accession>